<protein>
    <recommendedName>
        <fullName evidence="2">Anti-sigma factor NepR domain-containing protein</fullName>
    </recommendedName>
</protein>
<organism evidence="3 4">
    <name type="scientific">Chelatococcus caeni</name>
    <dbReference type="NCBI Taxonomy" id="1348468"/>
    <lineage>
        <taxon>Bacteria</taxon>
        <taxon>Pseudomonadati</taxon>
        <taxon>Pseudomonadota</taxon>
        <taxon>Alphaproteobacteria</taxon>
        <taxon>Hyphomicrobiales</taxon>
        <taxon>Chelatococcaceae</taxon>
        <taxon>Chelatococcus</taxon>
    </lineage>
</organism>
<evidence type="ECO:0000313" key="4">
    <source>
        <dbReference type="Proteomes" id="UP000577362"/>
    </source>
</evidence>
<gene>
    <name evidence="3" type="ORF">GGR16_004806</name>
</gene>
<evidence type="ECO:0000313" key="3">
    <source>
        <dbReference type="EMBL" id="MBB4019751.1"/>
    </source>
</evidence>
<feature type="compositionally biased region" description="Acidic residues" evidence="1">
    <location>
        <begin position="83"/>
        <end position="92"/>
    </location>
</feature>
<name>A0A840C1L5_9HYPH</name>
<dbReference type="AlphaFoldDB" id="A0A840C1L5"/>
<dbReference type="Proteomes" id="UP000577362">
    <property type="component" value="Unassembled WGS sequence"/>
</dbReference>
<proteinExistence type="predicted"/>
<keyword evidence="4" id="KW-1185">Reference proteome</keyword>
<dbReference type="InterPro" id="IPR041649">
    <property type="entry name" value="NepR"/>
</dbReference>
<evidence type="ECO:0000256" key="1">
    <source>
        <dbReference type="SAM" id="MobiDB-lite"/>
    </source>
</evidence>
<reference evidence="3 4" key="1">
    <citation type="submission" date="2020-08" db="EMBL/GenBank/DDBJ databases">
        <title>Genomic Encyclopedia of Type Strains, Phase IV (KMG-IV): sequencing the most valuable type-strain genomes for metagenomic binning, comparative biology and taxonomic classification.</title>
        <authorList>
            <person name="Goeker M."/>
        </authorList>
    </citation>
    <scope>NUCLEOTIDE SEQUENCE [LARGE SCALE GENOMIC DNA]</scope>
    <source>
        <strain evidence="3 4">DSM 103737</strain>
    </source>
</reference>
<dbReference type="Pfam" id="PF18557">
    <property type="entry name" value="NepR"/>
    <property type="match status" value="1"/>
</dbReference>
<feature type="region of interest" description="Disordered" evidence="1">
    <location>
        <begin position="1"/>
        <end position="38"/>
    </location>
</feature>
<dbReference type="RefSeq" id="WP_019402887.1">
    <property type="nucleotide sequence ID" value="NZ_JACIEN010000008.1"/>
</dbReference>
<dbReference type="EMBL" id="JACIEN010000008">
    <property type="protein sequence ID" value="MBB4019751.1"/>
    <property type="molecule type" value="Genomic_DNA"/>
</dbReference>
<feature type="domain" description="Anti-sigma factor NepR" evidence="2">
    <location>
        <begin position="41"/>
        <end position="74"/>
    </location>
</feature>
<feature type="region of interest" description="Disordered" evidence="1">
    <location>
        <begin position="73"/>
        <end position="92"/>
    </location>
</feature>
<accession>A0A840C1L5</accession>
<comment type="caution">
    <text evidence="3">The sequence shown here is derived from an EMBL/GenBank/DDBJ whole genome shotgun (WGS) entry which is preliminary data.</text>
</comment>
<evidence type="ECO:0000259" key="2">
    <source>
        <dbReference type="Pfam" id="PF18557"/>
    </source>
</evidence>
<sequence>MGADKGAKGGVTQRQKDTTAGRPPSADRAAGGGRTVGKDIQAQIGQQLRAVYDDILQQEVPDRFMKLLTELDARIGGTASAPDEPDEGGEKQ</sequence>